<dbReference type="Proteomes" id="UP000319836">
    <property type="component" value="Unassembled WGS sequence"/>
</dbReference>
<name>A0A538U0Y6_UNCEI</name>
<dbReference type="InterPro" id="IPR052016">
    <property type="entry name" value="Bact_Sigma-Reg"/>
</dbReference>
<dbReference type="PANTHER" id="PTHR43156">
    <property type="entry name" value="STAGE II SPORULATION PROTEIN E-RELATED"/>
    <property type="match status" value="1"/>
</dbReference>
<evidence type="ECO:0000313" key="3">
    <source>
        <dbReference type="EMBL" id="TMQ69449.1"/>
    </source>
</evidence>
<dbReference type="Gene3D" id="3.30.450.40">
    <property type="match status" value="1"/>
</dbReference>
<evidence type="ECO:0000313" key="4">
    <source>
        <dbReference type="Proteomes" id="UP000319836"/>
    </source>
</evidence>
<organism evidence="3 4">
    <name type="scientific">Eiseniibacteriota bacterium</name>
    <dbReference type="NCBI Taxonomy" id="2212470"/>
    <lineage>
        <taxon>Bacteria</taxon>
        <taxon>Candidatus Eiseniibacteriota</taxon>
    </lineage>
</organism>
<gene>
    <name evidence="3" type="ORF">E6K80_11660</name>
</gene>
<dbReference type="InterPro" id="IPR001932">
    <property type="entry name" value="PPM-type_phosphatase-like_dom"/>
</dbReference>
<dbReference type="Pfam" id="PF07228">
    <property type="entry name" value="SpoIIE"/>
    <property type="match status" value="1"/>
</dbReference>
<protein>
    <recommendedName>
        <fullName evidence="2">PPM-type phosphatase domain-containing protein</fullName>
    </recommendedName>
</protein>
<dbReference type="AlphaFoldDB" id="A0A538U0Y6"/>
<comment type="caution">
    <text evidence="3">The sequence shown here is derived from an EMBL/GenBank/DDBJ whole genome shotgun (WGS) entry which is preliminary data.</text>
</comment>
<feature type="non-terminal residue" evidence="3">
    <location>
        <position position="445"/>
    </location>
</feature>
<dbReference type="InterPro" id="IPR029016">
    <property type="entry name" value="GAF-like_dom_sf"/>
</dbReference>
<keyword evidence="1" id="KW-0378">Hydrolase</keyword>
<reference evidence="3 4" key="1">
    <citation type="journal article" date="2019" name="Nat. Microbiol.">
        <title>Mediterranean grassland soil C-N compound turnover is dependent on rainfall and depth, and is mediated by genomically divergent microorganisms.</title>
        <authorList>
            <person name="Diamond S."/>
            <person name="Andeer P.F."/>
            <person name="Li Z."/>
            <person name="Crits-Christoph A."/>
            <person name="Burstein D."/>
            <person name="Anantharaman K."/>
            <person name="Lane K.R."/>
            <person name="Thomas B.C."/>
            <person name="Pan C."/>
            <person name="Northen T.R."/>
            <person name="Banfield J.F."/>
        </authorList>
    </citation>
    <scope>NUCLEOTIDE SEQUENCE [LARGE SCALE GENOMIC DNA]</scope>
    <source>
        <strain evidence="3">WS_10</strain>
    </source>
</reference>
<dbReference type="InterPro" id="IPR036457">
    <property type="entry name" value="PPM-type-like_dom_sf"/>
</dbReference>
<dbReference type="GO" id="GO:0016791">
    <property type="term" value="F:phosphatase activity"/>
    <property type="evidence" value="ECO:0007669"/>
    <property type="project" value="TreeGrafter"/>
</dbReference>
<dbReference type="SMART" id="SM00331">
    <property type="entry name" value="PP2C_SIG"/>
    <property type="match status" value="1"/>
</dbReference>
<feature type="domain" description="PPM-type phosphatase" evidence="2">
    <location>
        <begin position="294"/>
        <end position="445"/>
    </location>
</feature>
<dbReference type="Gene3D" id="3.60.40.10">
    <property type="entry name" value="PPM-type phosphatase domain"/>
    <property type="match status" value="1"/>
</dbReference>
<sequence>MAPPTLRRLIDRTALDTLLMAASAVSPGLEAWVVDRDGAQVAGASDGSAGAPVSPSGMATRTVVVDGTQIGTVAVRAGDETIAASVGELIGRAIELAAIEGLGRRAVTAAAIGDLRELALLSRLSETLASAVDPAGIAGCVLSTVTRPLGPAVGFVVGPDDETLLAVSGPDDDVAALRADAAPVIARLRAEDPTIGSCAEVDRPSDDRFEAILATFLRTARGHHGTIVLGRSAGAAPVTAADRQLLASVAGQAAVAIERADLQHQIVERRALDHELAIGRRIQFSLMPRRFPSIDGWEIASAYEPAREVGGDFYDVFRIRDRGDCIGLVVADVTGKGIPAAILMADSRGLIHAAADHSADPAETLTRVNRILVDERASGLFVTVAHATLDTRTGRLVLARAGHDPVHVLRADGRLEILEPPGRLIGMVAELDLAAIELRLEPGDA</sequence>
<evidence type="ECO:0000259" key="2">
    <source>
        <dbReference type="SMART" id="SM00331"/>
    </source>
</evidence>
<evidence type="ECO:0000256" key="1">
    <source>
        <dbReference type="ARBA" id="ARBA00022801"/>
    </source>
</evidence>
<dbReference type="PANTHER" id="PTHR43156:SF2">
    <property type="entry name" value="STAGE II SPORULATION PROTEIN E"/>
    <property type="match status" value="1"/>
</dbReference>
<proteinExistence type="predicted"/>
<dbReference type="SUPFAM" id="SSF55781">
    <property type="entry name" value="GAF domain-like"/>
    <property type="match status" value="1"/>
</dbReference>
<accession>A0A538U0Y6</accession>
<dbReference type="EMBL" id="VBPA01000298">
    <property type="protein sequence ID" value="TMQ69449.1"/>
    <property type="molecule type" value="Genomic_DNA"/>
</dbReference>